<comment type="subcellular location">
    <subcellularLocation>
        <location evidence="1 9">Cytoplasm</location>
    </subcellularLocation>
</comment>
<keyword evidence="13" id="KW-1185">Reference proteome</keyword>
<keyword evidence="6 9" id="KW-0238">DNA-binding</keyword>
<dbReference type="InterPro" id="IPR051271">
    <property type="entry name" value="2C-system_Tx_regulators"/>
</dbReference>
<dbReference type="SUPFAM" id="SSF46785">
    <property type="entry name" value="Winged helix' DNA-binding domain"/>
    <property type="match status" value="1"/>
</dbReference>
<dbReference type="SMART" id="SM00448">
    <property type="entry name" value="REC"/>
    <property type="match status" value="1"/>
</dbReference>
<dbReference type="InterPro" id="IPR005471">
    <property type="entry name" value="Tscrpt_reg_IclR_N"/>
</dbReference>
<dbReference type="Pfam" id="PF09339">
    <property type="entry name" value="HTH_IclR"/>
    <property type="match status" value="1"/>
</dbReference>
<keyword evidence="5 9" id="KW-0805">Transcription regulation</keyword>
<dbReference type="InterPro" id="IPR001789">
    <property type="entry name" value="Sig_transdc_resp-reg_receiver"/>
</dbReference>
<evidence type="ECO:0000313" key="12">
    <source>
        <dbReference type="EMBL" id="UQX89033.1"/>
    </source>
</evidence>
<evidence type="ECO:0000256" key="10">
    <source>
        <dbReference type="PROSITE-ProRule" id="PRU00169"/>
    </source>
</evidence>
<reference evidence="12" key="2">
    <citation type="submission" date="2022-05" db="EMBL/GenBank/DDBJ databases">
        <authorList>
            <person name="Kim J.-S."/>
            <person name="Lee K."/>
            <person name="Suh M."/>
            <person name="Eom M."/>
            <person name="Kim J.-S."/>
            <person name="Kim D.-S."/>
            <person name="Ko S.-H."/>
            <person name="Shin Y."/>
            <person name="Lee J.-S."/>
        </authorList>
    </citation>
    <scope>NUCLEOTIDE SEQUENCE</scope>
    <source>
        <strain evidence="12">N237</strain>
    </source>
</reference>
<dbReference type="PIRSF" id="PIRSF006171">
    <property type="entry name" value="RR_citrat_malat"/>
    <property type="match status" value="1"/>
</dbReference>
<feature type="modified residue" description="4-aspartylphosphate" evidence="10">
    <location>
        <position position="54"/>
    </location>
</feature>
<evidence type="ECO:0000256" key="5">
    <source>
        <dbReference type="ARBA" id="ARBA00023015"/>
    </source>
</evidence>
<name>A0ABY4QZT6_9ACTN</name>
<dbReference type="Gene3D" id="3.40.50.2300">
    <property type="match status" value="1"/>
</dbReference>
<evidence type="ECO:0000256" key="4">
    <source>
        <dbReference type="ARBA" id="ARBA00023012"/>
    </source>
</evidence>
<evidence type="ECO:0000313" key="13">
    <source>
        <dbReference type="Proteomes" id="UP001056336"/>
    </source>
</evidence>
<keyword evidence="2 9" id="KW-0963">Cytoplasm</keyword>
<keyword evidence="3 10" id="KW-0597">Phosphoprotein</keyword>
<feature type="domain" description="Response regulatory" evidence="11">
    <location>
        <begin position="3"/>
        <end position="120"/>
    </location>
</feature>
<dbReference type="InterPro" id="IPR024187">
    <property type="entry name" value="Sig_transdc_resp-reg_cit/mal"/>
</dbReference>
<dbReference type="Proteomes" id="UP001056336">
    <property type="component" value="Chromosome"/>
</dbReference>
<protein>
    <recommendedName>
        <fullName evidence="9">Transcriptional regulatory protein</fullName>
    </recommendedName>
</protein>
<organism evidence="12 13">
    <name type="scientific">Jatrophihabitans telluris</name>
    <dbReference type="NCBI Taxonomy" id="2038343"/>
    <lineage>
        <taxon>Bacteria</taxon>
        <taxon>Bacillati</taxon>
        <taxon>Actinomycetota</taxon>
        <taxon>Actinomycetes</taxon>
        <taxon>Jatrophihabitantales</taxon>
        <taxon>Jatrophihabitantaceae</taxon>
        <taxon>Jatrophihabitans</taxon>
    </lineage>
</organism>
<keyword evidence="7 9" id="KW-0010">Activator</keyword>
<evidence type="ECO:0000256" key="6">
    <source>
        <dbReference type="ARBA" id="ARBA00023125"/>
    </source>
</evidence>
<dbReference type="InterPro" id="IPR036388">
    <property type="entry name" value="WH-like_DNA-bd_sf"/>
</dbReference>
<evidence type="ECO:0000259" key="11">
    <source>
        <dbReference type="PROSITE" id="PS50110"/>
    </source>
</evidence>
<evidence type="ECO:0000256" key="7">
    <source>
        <dbReference type="ARBA" id="ARBA00023159"/>
    </source>
</evidence>
<evidence type="ECO:0000256" key="2">
    <source>
        <dbReference type="ARBA" id="ARBA00022490"/>
    </source>
</evidence>
<evidence type="ECO:0000256" key="8">
    <source>
        <dbReference type="ARBA" id="ARBA00023163"/>
    </source>
</evidence>
<dbReference type="Pfam" id="PF00072">
    <property type="entry name" value="Response_reg"/>
    <property type="match status" value="1"/>
</dbReference>
<evidence type="ECO:0000256" key="3">
    <source>
        <dbReference type="ARBA" id="ARBA00022553"/>
    </source>
</evidence>
<dbReference type="Gene3D" id="1.10.10.10">
    <property type="entry name" value="Winged helix-like DNA-binding domain superfamily/Winged helix DNA-binding domain"/>
    <property type="match status" value="1"/>
</dbReference>
<evidence type="ECO:0000256" key="9">
    <source>
        <dbReference type="PIRNR" id="PIRNR006171"/>
    </source>
</evidence>
<dbReference type="PANTHER" id="PTHR45526:SF1">
    <property type="entry name" value="TRANSCRIPTIONAL REGULATORY PROTEIN DCUR-RELATED"/>
    <property type="match status" value="1"/>
</dbReference>
<dbReference type="PANTHER" id="PTHR45526">
    <property type="entry name" value="TRANSCRIPTIONAL REGULATORY PROTEIN DPIA"/>
    <property type="match status" value="1"/>
</dbReference>
<accession>A0ABY4QZT6</accession>
<keyword evidence="8 9" id="KW-0804">Transcription</keyword>
<dbReference type="InterPro" id="IPR011006">
    <property type="entry name" value="CheY-like_superfamily"/>
</dbReference>
<reference evidence="12" key="1">
    <citation type="journal article" date="2018" name="Int. J. Syst. Evol. Microbiol.">
        <title>Jatrophihabitans telluris sp. nov., isolated from sediment soil of lava forest wetlands and the emended description of the genus Jatrophihabitans.</title>
        <authorList>
            <person name="Lee K.C."/>
            <person name="Suh M.K."/>
            <person name="Eom M.K."/>
            <person name="Kim K.K."/>
            <person name="Kim J.S."/>
            <person name="Kim D.S."/>
            <person name="Ko S.H."/>
            <person name="Shin Y.K."/>
            <person name="Lee J.S."/>
        </authorList>
    </citation>
    <scope>NUCLEOTIDE SEQUENCE</scope>
    <source>
        <strain evidence="12">N237</strain>
    </source>
</reference>
<sequence length="230" mass="25380">MIRTLVVDDDYRVAKLHSAAVDRVEGFTTVGEAHTAGEARTMIAELHPDLMILDIYLPDEDGLSLLRSLTAEDPDAPDCMIVTAARDLDSVRAAIGLGAVYYLVKPFGFRLLREQLETYRRWRQEMTTAGNVDADQSVVDALYAMRQPAGTERGGRPRLPPTMARILAIVLNSQETQSASSVADQLGISRPTAQRYLTELERKGLIALDLEYGATGRPVHRYARPSAPEL</sequence>
<dbReference type="SUPFAM" id="SSF52172">
    <property type="entry name" value="CheY-like"/>
    <property type="match status" value="1"/>
</dbReference>
<gene>
    <name evidence="12" type="ORF">M6D93_03295</name>
</gene>
<evidence type="ECO:0000256" key="1">
    <source>
        <dbReference type="ARBA" id="ARBA00004496"/>
    </source>
</evidence>
<dbReference type="EMBL" id="CP097332">
    <property type="protein sequence ID" value="UQX89033.1"/>
    <property type="molecule type" value="Genomic_DNA"/>
</dbReference>
<dbReference type="InterPro" id="IPR036390">
    <property type="entry name" value="WH_DNA-bd_sf"/>
</dbReference>
<dbReference type="PROSITE" id="PS50110">
    <property type="entry name" value="RESPONSE_REGULATORY"/>
    <property type="match status" value="1"/>
</dbReference>
<dbReference type="RefSeq" id="WP_249772929.1">
    <property type="nucleotide sequence ID" value="NZ_CP097332.1"/>
</dbReference>
<proteinExistence type="predicted"/>
<keyword evidence="4 9" id="KW-0902">Two-component regulatory system</keyword>